<proteinExistence type="predicted"/>
<feature type="region of interest" description="Disordered" evidence="1">
    <location>
        <begin position="84"/>
        <end position="111"/>
    </location>
</feature>
<evidence type="ECO:0000313" key="4">
    <source>
        <dbReference type="Proteomes" id="UP000653644"/>
    </source>
</evidence>
<organism evidence="3 4">
    <name type="scientific">Streptomyces canarius</name>
    <dbReference type="NCBI Taxonomy" id="285453"/>
    <lineage>
        <taxon>Bacteria</taxon>
        <taxon>Bacillati</taxon>
        <taxon>Actinomycetota</taxon>
        <taxon>Actinomycetes</taxon>
        <taxon>Kitasatosporales</taxon>
        <taxon>Streptomycetaceae</taxon>
        <taxon>Streptomyces</taxon>
    </lineage>
</organism>
<protein>
    <recommendedName>
        <fullName evidence="2">DUF5753 domain-containing protein</fullName>
    </recommendedName>
</protein>
<dbReference type="Proteomes" id="UP000653644">
    <property type="component" value="Unassembled WGS sequence"/>
</dbReference>
<evidence type="ECO:0000259" key="2">
    <source>
        <dbReference type="Pfam" id="PF19054"/>
    </source>
</evidence>
<feature type="domain" description="DUF5753" evidence="2">
    <location>
        <begin position="1"/>
        <end position="88"/>
    </location>
</feature>
<reference evidence="4" key="1">
    <citation type="journal article" date="2019" name="Int. J. Syst. Evol. Microbiol.">
        <title>The Global Catalogue of Microorganisms (GCM) 10K type strain sequencing project: providing services to taxonomists for standard genome sequencing and annotation.</title>
        <authorList>
            <consortium name="The Broad Institute Genomics Platform"/>
            <consortium name="The Broad Institute Genome Sequencing Center for Infectious Disease"/>
            <person name="Wu L."/>
            <person name="Ma J."/>
        </authorList>
    </citation>
    <scope>NUCLEOTIDE SEQUENCE [LARGE SCALE GENOMIC DNA]</scope>
    <source>
        <strain evidence="4">JCM 4733</strain>
    </source>
</reference>
<evidence type="ECO:0000313" key="3">
    <source>
        <dbReference type="EMBL" id="GHA57577.1"/>
    </source>
</evidence>
<dbReference type="EMBL" id="BMVN01000038">
    <property type="protein sequence ID" value="GHA57577.1"/>
    <property type="molecule type" value="Genomic_DNA"/>
</dbReference>
<accession>A0ABQ3D5E1</accession>
<evidence type="ECO:0000256" key="1">
    <source>
        <dbReference type="SAM" id="MobiDB-lite"/>
    </source>
</evidence>
<name>A0ABQ3D5E1_9ACTN</name>
<comment type="caution">
    <text evidence="3">The sequence shown here is derived from an EMBL/GenBank/DDBJ whole genome shotgun (WGS) entry which is preliminary data.</text>
</comment>
<keyword evidence="4" id="KW-1185">Reference proteome</keyword>
<gene>
    <name evidence="3" type="ORF">GCM10010345_72540</name>
</gene>
<feature type="compositionally biased region" description="Basic and acidic residues" evidence="1">
    <location>
        <begin position="84"/>
        <end position="105"/>
    </location>
</feature>
<dbReference type="Pfam" id="PF19054">
    <property type="entry name" value="DUF5753"/>
    <property type="match status" value="1"/>
</dbReference>
<sequence>MEAQAVELCFYSTLTMLGLLQTEGYARTIFTARRPLLNEETIEQRVAVRLDRQQIFTHWPPPAVTAVIEESVLLRAIGGEQVQREQVHPTRKATDGIRRVRERQPTHHGSG</sequence>
<dbReference type="RefSeq" id="WP_306433498.1">
    <property type="nucleotide sequence ID" value="NZ_BMVN01000038.1"/>
</dbReference>
<dbReference type="InterPro" id="IPR043917">
    <property type="entry name" value="DUF5753"/>
</dbReference>